<reference evidence="1 2" key="1">
    <citation type="submission" date="2016-10" db="EMBL/GenBank/DDBJ databases">
        <authorList>
            <person name="de Groot N.N."/>
        </authorList>
    </citation>
    <scope>NUCLEOTIDE SEQUENCE [LARGE SCALE GENOMIC DNA]</scope>
    <source>
        <strain evidence="1 2">DSM 12130</strain>
    </source>
</reference>
<organism evidence="1 2">
    <name type="scientific">Desulforhopalus singaporensis</name>
    <dbReference type="NCBI Taxonomy" id="91360"/>
    <lineage>
        <taxon>Bacteria</taxon>
        <taxon>Pseudomonadati</taxon>
        <taxon>Thermodesulfobacteriota</taxon>
        <taxon>Desulfobulbia</taxon>
        <taxon>Desulfobulbales</taxon>
        <taxon>Desulfocapsaceae</taxon>
        <taxon>Desulforhopalus</taxon>
    </lineage>
</organism>
<dbReference type="RefSeq" id="WP_176761157.1">
    <property type="nucleotide sequence ID" value="NZ_FNJI01000011.1"/>
</dbReference>
<dbReference type="EMBL" id="FNJI01000011">
    <property type="protein sequence ID" value="SDP12368.1"/>
    <property type="molecule type" value="Genomic_DNA"/>
</dbReference>
<keyword evidence="2" id="KW-1185">Reference proteome</keyword>
<gene>
    <name evidence="1" type="ORF">SAMN05660330_01849</name>
</gene>
<accession>A0A1H0Q6P8</accession>
<dbReference type="STRING" id="91360.SAMN05660330_01849"/>
<sequence length="56" mass="6193">MEISREIYWNVGHGGATLVSNCPFCLTLFEDGVIKGAGVEDMLRPKDIAEVLVERL</sequence>
<evidence type="ECO:0008006" key="3">
    <source>
        <dbReference type="Google" id="ProtNLM"/>
    </source>
</evidence>
<evidence type="ECO:0000313" key="2">
    <source>
        <dbReference type="Proteomes" id="UP000199073"/>
    </source>
</evidence>
<dbReference type="Proteomes" id="UP000199073">
    <property type="component" value="Unassembled WGS sequence"/>
</dbReference>
<dbReference type="AlphaFoldDB" id="A0A1H0Q6P8"/>
<protein>
    <recommendedName>
        <fullName evidence="3">Cysteine-rich domain-containing protein</fullName>
    </recommendedName>
</protein>
<proteinExistence type="predicted"/>
<evidence type="ECO:0000313" key="1">
    <source>
        <dbReference type="EMBL" id="SDP12368.1"/>
    </source>
</evidence>
<name>A0A1H0Q6P8_9BACT</name>